<accession>A0A8H7VTP1</accession>
<keyword evidence="4" id="KW-1185">Reference proteome</keyword>
<feature type="domain" description="Transcription factor IIIC 90kDa subunit N-terminal" evidence="1">
    <location>
        <begin position="21"/>
        <end position="449"/>
    </location>
</feature>
<dbReference type="Proteomes" id="UP000613177">
    <property type="component" value="Unassembled WGS sequence"/>
</dbReference>
<reference evidence="3" key="1">
    <citation type="submission" date="2021-01" db="EMBL/GenBank/DDBJ databases">
        <title>Metabolic potential, ecology and presence of endohyphal bacteria is reflected in genomic diversity of Mucoromycotina.</title>
        <authorList>
            <person name="Muszewska A."/>
            <person name="Okrasinska A."/>
            <person name="Steczkiewicz K."/>
            <person name="Drgas O."/>
            <person name="Orlowska M."/>
            <person name="Perlinska-Lenart U."/>
            <person name="Aleksandrzak-Piekarczyk T."/>
            <person name="Szatraj K."/>
            <person name="Zielenkiewicz U."/>
            <person name="Pilsyk S."/>
            <person name="Malc E."/>
            <person name="Mieczkowski P."/>
            <person name="Kruszewska J.S."/>
            <person name="Biernat P."/>
            <person name="Pawlowska J."/>
        </authorList>
    </citation>
    <scope>NUCLEOTIDE SEQUENCE</scope>
    <source>
        <strain evidence="3">WA0000018081</strain>
    </source>
</reference>
<dbReference type="Pfam" id="PF12657">
    <property type="entry name" value="TFIIIC_delta"/>
    <property type="match status" value="1"/>
</dbReference>
<dbReference type="PANTHER" id="PTHR15496:SF2">
    <property type="entry name" value="GENERAL TRANSCRIPTION FACTOR 3C POLYPEPTIDE 4"/>
    <property type="match status" value="1"/>
</dbReference>
<dbReference type="GO" id="GO:0000127">
    <property type="term" value="C:transcription factor TFIIIC complex"/>
    <property type="evidence" value="ECO:0007669"/>
    <property type="project" value="InterPro"/>
</dbReference>
<dbReference type="InterPro" id="IPR044230">
    <property type="entry name" value="GTF3C4"/>
</dbReference>
<feature type="non-terminal residue" evidence="3">
    <location>
        <position position="1"/>
    </location>
</feature>
<dbReference type="PANTHER" id="PTHR15496">
    <property type="entry name" value="GENERAL TRANSCRIPTION FACTOR 3C POLYPEPTIDE 4 FAMILY"/>
    <property type="match status" value="1"/>
</dbReference>
<proteinExistence type="predicted"/>
<sequence>MEKLNIVSFRNRPYHVDCVQWNEDGQLALCLDAHVHIITPLIVGLNSKEDSYKHIGFSKPAPEPELKATVIANGDDVQTSFLNEEGYRCANWSQTGLSVSQSCLLVVVTTKHRVLLYQGSTKNPLDNDWQLFVNITDKIKEAAIDHNYATKINPHHTLYAQWSKKIIVTPMASKPCLLALTNKAGDLCFWNLTSTTVEHLDTITPHKSFVNLVQWSNWKKGVEPNTYLAFTVSSSTNGTVALSSVLVKISVDEHLITTVEDILVSVIHMWFEEGSAVTTLIKVQDDFEQEASHLRIALSKGINVSFISLTVDGNAVHLEKEWVSYCLQHSGLGLAGGSWLSDFDFRCYTMEGEGMQFHFSAEDMLVLDEKEQAIISTKLVQKYKYQWMEEQAKTEEDDIISASDALPYIFGACDSLKHMYTAVFFTMRPTVDVHYRVESLEEANLTFILQKPRASEIYSLLKDIDTYVNNPNFCNFHFILVFLKPVKGLIREILDYLIEDDNILPIKMWYEKLVECMASGPTLVGNQDLTKSIYCESSTIASRIILNAELEMKNYRLIAYESEFTQICAAAKEKTTTHFLFYIFYFALQLPDERFGQFSSDDRNVLLLLCDYALYLGINQLREQCMDIYMKLQEKCKMDLYPEIAYCSSPDGPFSLVSREKCHVCDEPVSAIGDSNLAQCAAGHFWELCSITRKVLYSPHTRKCSNCGSKSLQPSNDNSLTDIILNHCCRCIYCGGSLLKT</sequence>
<dbReference type="GO" id="GO:0004402">
    <property type="term" value="F:histone acetyltransferase activity"/>
    <property type="evidence" value="ECO:0007669"/>
    <property type="project" value="InterPro"/>
</dbReference>
<evidence type="ECO:0000259" key="1">
    <source>
        <dbReference type="Pfam" id="PF12657"/>
    </source>
</evidence>
<protein>
    <recommendedName>
        <fullName evidence="5">Transcription factor IIIC 90kDa subunit N-terminal domain-containing protein</fullName>
    </recommendedName>
</protein>
<evidence type="ECO:0000259" key="2">
    <source>
        <dbReference type="Pfam" id="PF12660"/>
    </source>
</evidence>
<dbReference type="Pfam" id="PF12660">
    <property type="entry name" value="zf-TFIIIC"/>
    <property type="match status" value="1"/>
</dbReference>
<dbReference type="GO" id="GO:0006384">
    <property type="term" value="P:transcription initiation at RNA polymerase III promoter"/>
    <property type="evidence" value="ECO:0007669"/>
    <property type="project" value="InterPro"/>
</dbReference>
<organism evidence="3 4">
    <name type="scientific">Thamnidium elegans</name>
    <dbReference type="NCBI Taxonomy" id="101142"/>
    <lineage>
        <taxon>Eukaryota</taxon>
        <taxon>Fungi</taxon>
        <taxon>Fungi incertae sedis</taxon>
        <taxon>Mucoromycota</taxon>
        <taxon>Mucoromycotina</taxon>
        <taxon>Mucoromycetes</taxon>
        <taxon>Mucorales</taxon>
        <taxon>Mucorineae</taxon>
        <taxon>Mucoraceae</taxon>
        <taxon>Thamnidium</taxon>
    </lineage>
</organism>
<evidence type="ECO:0000313" key="4">
    <source>
        <dbReference type="Proteomes" id="UP000613177"/>
    </source>
</evidence>
<evidence type="ECO:0000313" key="3">
    <source>
        <dbReference type="EMBL" id="KAG2234201.1"/>
    </source>
</evidence>
<gene>
    <name evidence="3" type="ORF">INT48_006001</name>
</gene>
<dbReference type="InterPro" id="IPR024761">
    <property type="entry name" value="TFIIIC_delta_N"/>
</dbReference>
<dbReference type="InterPro" id="IPR024764">
    <property type="entry name" value="TFIIIC_Znf"/>
</dbReference>
<feature type="domain" description="Transcription factor IIIC putative zinc-finger" evidence="2">
    <location>
        <begin position="659"/>
        <end position="737"/>
    </location>
</feature>
<comment type="caution">
    <text evidence="3">The sequence shown here is derived from an EMBL/GenBank/DDBJ whole genome shotgun (WGS) entry which is preliminary data.</text>
</comment>
<dbReference type="AlphaFoldDB" id="A0A8H7VTP1"/>
<name>A0A8H7VTP1_9FUNG</name>
<evidence type="ECO:0008006" key="5">
    <source>
        <dbReference type="Google" id="ProtNLM"/>
    </source>
</evidence>
<dbReference type="EMBL" id="JAEPRE010000059">
    <property type="protein sequence ID" value="KAG2234201.1"/>
    <property type="molecule type" value="Genomic_DNA"/>
</dbReference>